<organism evidence="2 3">
    <name type="scientific">Liquidambar formosana</name>
    <name type="common">Formosan gum</name>
    <dbReference type="NCBI Taxonomy" id="63359"/>
    <lineage>
        <taxon>Eukaryota</taxon>
        <taxon>Viridiplantae</taxon>
        <taxon>Streptophyta</taxon>
        <taxon>Embryophyta</taxon>
        <taxon>Tracheophyta</taxon>
        <taxon>Spermatophyta</taxon>
        <taxon>Magnoliopsida</taxon>
        <taxon>eudicotyledons</taxon>
        <taxon>Gunneridae</taxon>
        <taxon>Pentapetalae</taxon>
        <taxon>Saxifragales</taxon>
        <taxon>Altingiaceae</taxon>
        <taxon>Liquidambar</taxon>
    </lineage>
</organism>
<reference evidence="2 3" key="1">
    <citation type="journal article" date="2024" name="Plant J.">
        <title>Genome sequences and population genomics reveal climatic adaptation and genomic divergence between two closely related sweetgum species.</title>
        <authorList>
            <person name="Xu W.Q."/>
            <person name="Ren C.Q."/>
            <person name="Zhang X.Y."/>
            <person name="Comes H.P."/>
            <person name="Liu X.H."/>
            <person name="Li Y.G."/>
            <person name="Kettle C.J."/>
            <person name="Jalonen R."/>
            <person name="Gaisberger H."/>
            <person name="Ma Y.Z."/>
            <person name="Qiu Y.X."/>
        </authorList>
    </citation>
    <scope>NUCLEOTIDE SEQUENCE [LARGE SCALE GENOMIC DNA]</scope>
    <source>
        <strain evidence="2">Hangzhou</strain>
    </source>
</reference>
<proteinExistence type="predicted"/>
<evidence type="ECO:0000313" key="3">
    <source>
        <dbReference type="Proteomes" id="UP001415857"/>
    </source>
</evidence>
<feature type="domain" description="FAD dependent oxidoreductase" evidence="1">
    <location>
        <begin position="65"/>
        <end position="443"/>
    </location>
</feature>
<keyword evidence="3" id="KW-1185">Reference proteome</keyword>
<name>A0AAP0N8R1_LIQFO</name>
<dbReference type="Gene3D" id="3.30.9.10">
    <property type="entry name" value="D-Amino Acid Oxidase, subunit A, domain 2"/>
    <property type="match status" value="1"/>
</dbReference>
<dbReference type="InterPro" id="IPR036188">
    <property type="entry name" value="FAD/NAD-bd_sf"/>
</dbReference>
<dbReference type="SUPFAM" id="SSF51905">
    <property type="entry name" value="FAD/NAD(P)-binding domain"/>
    <property type="match status" value="1"/>
</dbReference>
<evidence type="ECO:0000313" key="2">
    <source>
        <dbReference type="EMBL" id="KAK9268555.1"/>
    </source>
</evidence>
<evidence type="ECO:0000259" key="1">
    <source>
        <dbReference type="Pfam" id="PF01266"/>
    </source>
</evidence>
<dbReference type="Pfam" id="PF01266">
    <property type="entry name" value="DAO"/>
    <property type="match status" value="1"/>
</dbReference>
<dbReference type="GO" id="GO:0005737">
    <property type="term" value="C:cytoplasm"/>
    <property type="evidence" value="ECO:0007669"/>
    <property type="project" value="TreeGrafter"/>
</dbReference>
<protein>
    <recommendedName>
        <fullName evidence="1">FAD dependent oxidoreductase domain-containing protein</fullName>
    </recommendedName>
</protein>
<comment type="caution">
    <text evidence="2">The sequence shown here is derived from an EMBL/GenBank/DDBJ whole genome shotgun (WGS) entry which is preliminary data.</text>
</comment>
<dbReference type="PANTHER" id="PTHR13847:SF261">
    <property type="entry name" value="FAD-DEPENDENT OXIDOREDUCTASE FAMILY PROTEIN"/>
    <property type="match status" value="1"/>
</dbReference>
<dbReference type="InterPro" id="IPR006076">
    <property type="entry name" value="FAD-dep_OxRdtase"/>
</dbReference>
<gene>
    <name evidence="2" type="ORF">L1049_000309</name>
</gene>
<dbReference type="EMBL" id="JBBPBK010000015">
    <property type="protein sequence ID" value="KAK9268555.1"/>
    <property type="molecule type" value="Genomic_DNA"/>
</dbReference>
<dbReference type="Gene3D" id="3.50.50.60">
    <property type="entry name" value="FAD/NAD(P)-binding domain"/>
    <property type="match status" value="1"/>
</dbReference>
<dbReference type="Proteomes" id="UP001415857">
    <property type="component" value="Unassembled WGS sequence"/>
</dbReference>
<dbReference type="AlphaFoldDB" id="A0AAP0N8R1"/>
<dbReference type="PANTHER" id="PTHR13847">
    <property type="entry name" value="SARCOSINE DEHYDROGENASE-RELATED"/>
    <property type="match status" value="1"/>
</dbReference>
<accession>A0AAP0N8R1</accession>
<sequence>MPPAGIVQKPNLNPVFSLWELKSPVIQGGFCRIRSRRTTTSPVVLSSSSLRVRSSSSLAQPYLRYAVLGAGFAGLSVAYHLLQHSPRGLRLCIDIYDEVGIGGGASGVSGGLLHPYSPKAKLLWRGAECWKECLNLLSIAEAVVASRDSTLGTKEFDRKFDRFIVRRRGILRPAMNMKNFSVLNDNAQNCLSSCRIESIDKNAAQNLVPNLSIPFNSAFFMPEAVNVHPQRYLQALFLACKNQVKKMSTLGFGEKELYLHKKSVNKLFDLAGEYDAVIICLGAKVDMLPELSGRLPLRTCRGVIAHLQLPDDRGEEYPDHSPSILSDAWLAVQGPRNLYMGATWEWKSRNYSPEVSAEEASKAFHELLPKVSTVYPCIKDWAFSGAKAGLRAMPPLTPNGSLPLLGCVDDFVGGNNTCKYWLFGGLGSRGLLYHGLLGKLMAQAVLSCDEKLIPSELISWKKIKQ</sequence>